<evidence type="ECO:0000256" key="3">
    <source>
        <dbReference type="ARBA" id="ARBA00022691"/>
    </source>
</evidence>
<dbReference type="Pfam" id="PF11968">
    <property type="entry name" value="Bmt2"/>
    <property type="match status" value="1"/>
</dbReference>
<reference evidence="4 5" key="1">
    <citation type="journal article" name="Sci. Rep.">
        <title>Genome-scale phylogenetic analyses confirm Olpidium as the closest living zoosporic fungus to the non-flagellated, terrestrial fungi.</title>
        <authorList>
            <person name="Chang Y."/>
            <person name="Rochon D."/>
            <person name="Sekimoto S."/>
            <person name="Wang Y."/>
            <person name="Chovatia M."/>
            <person name="Sandor L."/>
            <person name="Salamov A."/>
            <person name="Grigoriev I.V."/>
            <person name="Stajich J.E."/>
            <person name="Spatafora J.W."/>
        </authorList>
    </citation>
    <scope>NUCLEOTIDE SEQUENCE [LARGE SCALE GENOMIC DNA]</scope>
    <source>
        <strain evidence="4">S191</strain>
    </source>
</reference>
<keyword evidence="3" id="KW-0949">S-adenosyl-L-methionine</keyword>
<dbReference type="PANTHER" id="PTHR21008:SF1">
    <property type="entry name" value="25S RRNA (ADENINE(2142)-N(1))-METHYLTRANSFERASE"/>
    <property type="match status" value="1"/>
</dbReference>
<comment type="caution">
    <text evidence="4">The sequence shown here is derived from an EMBL/GenBank/DDBJ whole genome shotgun (WGS) entry which is preliminary data.</text>
</comment>
<evidence type="ECO:0000256" key="2">
    <source>
        <dbReference type="ARBA" id="ARBA00022679"/>
    </source>
</evidence>
<proteinExistence type="predicted"/>
<keyword evidence="5" id="KW-1185">Reference proteome</keyword>
<dbReference type="Proteomes" id="UP000673691">
    <property type="component" value="Unassembled WGS sequence"/>
</dbReference>
<dbReference type="AlphaFoldDB" id="A0A8H7ZMU7"/>
<evidence type="ECO:0000313" key="4">
    <source>
        <dbReference type="EMBL" id="KAG5456015.1"/>
    </source>
</evidence>
<keyword evidence="1" id="KW-0489">Methyltransferase</keyword>
<dbReference type="GO" id="GO:0016433">
    <property type="term" value="F:rRNA (adenine) methyltransferase activity"/>
    <property type="evidence" value="ECO:0007669"/>
    <property type="project" value="TreeGrafter"/>
</dbReference>
<accession>A0A8H7ZMU7</accession>
<dbReference type="OrthoDB" id="5954793at2759"/>
<protein>
    <submittedName>
        <fullName evidence="4">Uncharacterized protein</fullName>
    </submittedName>
</protein>
<dbReference type="GO" id="GO:0005730">
    <property type="term" value="C:nucleolus"/>
    <property type="evidence" value="ECO:0007669"/>
    <property type="project" value="TreeGrafter"/>
</dbReference>
<keyword evidence="2" id="KW-0808">Transferase</keyword>
<dbReference type="InterPro" id="IPR021867">
    <property type="entry name" value="Bmt2/SAMTOR"/>
</dbReference>
<dbReference type="PANTHER" id="PTHR21008">
    <property type="entry name" value="S-ADENOSYLMETHIONINE SENSOR UPSTREAM OF MTORC1-RELATED"/>
    <property type="match status" value="1"/>
</dbReference>
<evidence type="ECO:0000256" key="1">
    <source>
        <dbReference type="ARBA" id="ARBA00022603"/>
    </source>
</evidence>
<organism evidence="4 5">
    <name type="scientific">Olpidium bornovanus</name>
    <dbReference type="NCBI Taxonomy" id="278681"/>
    <lineage>
        <taxon>Eukaryota</taxon>
        <taxon>Fungi</taxon>
        <taxon>Fungi incertae sedis</taxon>
        <taxon>Olpidiomycota</taxon>
        <taxon>Olpidiomycotina</taxon>
        <taxon>Olpidiomycetes</taxon>
        <taxon>Olpidiales</taxon>
        <taxon>Olpidiaceae</taxon>
        <taxon>Olpidium</taxon>
    </lineage>
</organism>
<gene>
    <name evidence="4" type="ORF">BJ554DRAFT_4360</name>
</gene>
<name>A0A8H7ZMU7_9FUNG</name>
<evidence type="ECO:0000313" key="5">
    <source>
        <dbReference type="Proteomes" id="UP000673691"/>
    </source>
</evidence>
<sequence>MRLLEVGALSSVNYAKESSWIAVTSIDLDNTHDVNVIKADFMEYAAPDSESGLYDVLSLSLVVNFVGDPVDR</sequence>
<dbReference type="EMBL" id="JAEFCI010012419">
    <property type="protein sequence ID" value="KAG5456015.1"/>
    <property type="molecule type" value="Genomic_DNA"/>
</dbReference>